<keyword evidence="2" id="KW-1003">Cell membrane</keyword>
<dbReference type="Proteomes" id="UP001645039">
    <property type="component" value="Unassembled WGS sequence"/>
</dbReference>
<dbReference type="InterPro" id="IPR051791">
    <property type="entry name" value="Pra-immunoreactive"/>
</dbReference>
<reference evidence="8 9" key="1">
    <citation type="submission" date="2020-07" db="EMBL/GenBank/DDBJ databases">
        <title>Halophilic bacteria isolated from french cheeses.</title>
        <authorList>
            <person name="Kothe C.I."/>
            <person name="Farah-Kraiem B."/>
            <person name="Renault P."/>
            <person name="Dridi B."/>
        </authorList>
    </citation>
    <scope>NUCLEOTIDE SEQUENCE [LARGE SCALE GENOMIC DNA]</scope>
    <source>
        <strain evidence="8 9">FME1</strain>
    </source>
</reference>
<gene>
    <name evidence="8" type="ORF">EI168_06575</name>
</gene>
<proteinExistence type="predicted"/>
<evidence type="ECO:0000256" key="5">
    <source>
        <dbReference type="ARBA" id="ARBA00023136"/>
    </source>
</evidence>
<protein>
    <submittedName>
        <fullName evidence="8">RDD family protein</fullName>
    </submittedName>
</protein>
<evidence type="ECO:0000313" key="8">
    <source>
        <dbReference type="EMBL" id="MBE0399776.1"/>
    </source>
</evidence>
<dbReference type="EMBL" id="RRZD01000005">
    <property type="protein sequence ID" value="MBE0399776.1"/>
    <property type="molecule type" value="Genomic_DNA"/>
</dbReference>
<dbReference type="InterPro" id="IPR010432">
    <property type="entry name" value="RDD"/>
</dbReference>
<organism evidence="8 9">
    <name type="scientific">Halomonas casei</name>
    <dbReference type="NCBI Taxonomy" id="2742613"/>
    <lineage>
        <taxon>Bacteria</taxon>
        <taxon>Pseudomonadati</taxon>
        <taxon>Pseudomonadota</taxon>
        <taxon>Gammaproteobacteria</taxon>
        <taxon>Oceanospirillales</taxon>
        <taxon>Halomonadaceae</taxon>
        <taxon>Halomonas</taxon>
    </lineage>
</organism>
<comment type="caution">
    <text evidence="8">The sequence shown here is derived from an EMBL/GenBank/DDBJ whole genome shotgun (WGS) entry which is preliminary data.</text>
</comment>
<sequence length="157" mass="17871">MRTRRFTQLGDAWPAGLGRRLGAMLYDGFLVTAIWIAVTVVHLMFFRYMLGQSPEDIGATACDVWSLRIMLVVFVSLFFVFSWTRGGMTLGMQAWRLRVQTREGYSLSVTQCLIRCGVAWLSLLTLGLGYLWVLFDPQRRSWPDIVSKTQTVVLPKG</sequence>
<feature type="domain" description="RDD" evidence="7">
    <location>
        <begin position="14"/>
        <end position="147"/>
    </location>
</feature>
<keyword evidence="4 6" id="KW-1133">Transmembrane helix</keyword>
<dbReference type="RefSeq" id="WP_096282136.1">
    <property type="nucleotide sequence ID" value="NZ_CBCSBM010000002.1"/>
</dbReference>
<dbReference type="PANTHER" id="PTHR36115:SF10">
    <property type="entry name" value="RDD DOMAIN-CONTAINING PROTEIN"/>
    <property type="match status" value="1"/>
</dbReference>
<keyword evidence="5 6" id="KW-0472">Membrane</keyword>
<name>A0ABR9F022_9GAMM</name>
<feature type="transmembrane region" description="Helical" evidence="6">
    <location>
        <begin position="21"/>
        <end position="45"/>
    </location>
</feature>
<evidence type="ECO:0000256" key="4">
    <source>
        <dbReference type="ARBA" id="ARBA00022989"/>
    </source>
</evidence>
<evidence type="ECO:0000256" key="1">
    <source>
        <dbReference type="ARBA" id="ARBA00004651"/>
    </source>
</evidence>
<accession>A0ABR9F022</accession>
<evidence type="ECO:0000259" key="7">
    <source>
        <dbReference type="Pfam" id="PF06271"/>
    </source>
</evidence>
<comment type="subcellular location">
    <subcellularLocation>
        <location evidence="1">Cell membrane</location>
        <topology evidence="1">Multi-pass membrane protein</topology>
    </subcellularLocation>
</comment>
<keyword evidence="3 6" id="KW-0812">Transmembrane</keyword>
<evidence type="ECO:0000256" key="6">
    <source>
        <dbReference type="SAM" id="Phobius"/>
    </source>
</evidence>
<feature type="transmembrane region" description="Helical" evidence="6">
    <location>
        <begin position="65"/>
        <end position="84"/>
    </location>
</feature>
<feature type="transmembrane region" description="Helical" evidence="6">
    <location>
        <begin position="105"/>
        <end position="133"/>
    </location>
</feature>
<dbReference type="PANTHER" id="PTHR36115">
    <property type="entry name" value="PROLINE-RICH ANTIGEN HOMOLOG-RELATED"/>
    <property type="match status" value="1"/>
</dbReference>
<dbReference type="Pfam" id="PF06271">
    <property type="entry name" value="RDD"/>
    <property type="match status" value="1"/>
</dbReference>
<evidence type="ECO:0000256" key="2">
    <source>
        <dbReference type="ARBA" id="ARBA00022475"/>
    </source>
</evidence>
<evidence type="ECO:0000256" key="3">
    <source>
        <dbReference type="ARBA" id="ARBA00022692"/>
    </source>
</evidence>
<evidence type="ECO:0000313" key="9">
    <source>
        <dbReference type="Proteomes" id="UP001645039"/>
    </source>
</evidence>
<keyword evidence="9" id="KW-1185">Reference proteome</keyword>